<evidence type="ECO:0000313" key="2">
    <source>
        <dbReference type="Proteomes" id="UP001258181"/>
    </source>
</evidence>
<accession>A0ABU1U3N2</accession>
<evidence type="ECO:0000313" key="1">
    <source>
        <dbReference type="EMBL" id="MDR7074052.1"/>
    </source>
</evidence>
<comment type="caution">
    <text evidence="1">The sequence shown here is derived from an EMBL/GenBank/DDBJ whole genome shotgun (WGS) entry which is preliminary data.</text>
</comment>
<dbReference type="RefSeq" id="WP_310260365.1">
    <property type="nucleotide sequence ID" value="NZ_JAVDWA010000005.1"/>
</dbReference>
<reference evidence="1 2" key="1">
    <citation type="submission" date="2023-07" db="EMBL/GenBank/DDBJ databases">
        <title>Sorghum-associated microbial communities from plants grown in Nebraska, USA.</title>
        <authorList>
            <person name="Schachtman D."/>
        </authorList>
    </citation>
    <scope>NUCLEOTIDE SEQUENCE [LARGE SCALE GENOMIC DNA]</scope>
    <source>
        <strain evidence="1 2">BE211</strain>
    </source>
</reference>
<proteinExistence type="predicted"/>
<dbReference type="EMBL" id="JAVDWA010000005">
    <property type="protein sequence ID" value="MDR7074052.1"/>
    <property type="molecule type" value="Genomic_DNA"/>
</dbReference>
<gene>
    <name evidence="1" type="ORF">J2X07_003042</name>
</gene>
<keyword evidence="2" id="KW-1185">Reference proteome</keyword>
<dbReference type="Proteomes" id="UP001258181">
    <property type="component" value="Unassembled WGS sequence"/>
</dbReference>
<name>A0ABU1U3N2_9BACL</name>
<protein>
    <submittedName>
        <fullName evidence="1">Uncharacterized protein</fullName>
    </submittedName>
</protein>
<sequence>MNELLIFGELHKFLNSLGPMKCTIAPKSLSIGYKPLSLWGKTSKFATLYGDKRYECLILHVDPGKPDSTKGKEIQKEIQKLLNFDISELRSFKLKKHEAFVPLELLKTNEAINLVKNFVSLQYEQIVTNKN</sequence>
<organism evidence="1 2">
    <name type="scientific">Fictibacillus barbaricus</name>
    <dbReference type="NCBI Taxonomy" id="182136"/>
    <lineage>
        <taxon>Bacteria</taxon>
        <taxon>Bacillati</taxon>
        <taxon>Bacillota</taxon>
        <taxon>Bacilli</taxon>
        <taxon>Bacillales</taxon>
        <taxon>Fictibacillaceae</taxon>
        <taxon>Fictibacillus</taxon>
    </lineage>
</organism>